<comment type="similarity">
    <text evidence="8">Belongs to the two pore domain potassium channel (TC 1.A.1.8) family.</text>
</comment>
<keyword evidence="5 8" id="KW-0406">Ion transport</keyword>
<keyword evidence="3 8" id="KW-0812">Transmembrane</keyword>
<feature type="transmembrane region" description="Helical" evidence="10">
    <location>
        <begin position="129"/>
        <end position="150"/>
    </location>
</feature>
<feature type="region of interest" description="Disordered" evidence="9">
    <location>
        <begin position="539"/>
        <end position="599"/>
    </location>
</feature>
<evidence type="ECO:0000256" key="8">
    <source>
        <dbReference type="RuleBase" id="RU003857"/>
    </source>
</evidence>
<evidence type="ECO:0000313" key="13">
    <source>
        <dbReference type="Proteomes" id="UP000835052"/>
    </source>
</evidence>
<feature type="transmembrane region" description="Helical" evidence="10">
    <location>
        <begin position="390"/>
        <end position="409"/>
    </location>
</feature>
<evidence type="ECO:0000256" key="10">
    <source>
        <dbReference type="SAM" id="Phobius"/>
    </source>
</evidence>
<feature type="compositionally biased region" description="Polar residues" evidence="9">
    <location>
        <begin position="629"/>
        <end position="652"/>
    </location>
</feature>
<accession>A0A8S1H7W6</accession>
<dbReference type="Pfam" id="PF07885">
    <property type="entry name" value="Ion_trans_2"/>
    <property type="match status" value="2"/>
</dbReference>
<dbReference type="EMBL" id="CAJGYM010000016">
    <property type="protein sequence ID" value="CAD6190658.1"/>
    <property type="molecule type" value="Genomic_DNA"/>
</dbReference>
<dbReference type="GO" id="GO:0015271">
    <property type="term" value="F:outward rectifier potassium channel activity"/>
    <property type="evidence" value="ECO:0007669"/>
    <property type="project" value="TreeGrafter"/>
</dbReference>
<evidence type="ECO:0000256" key="3">
    <source>
        <dbReference type="ARBA" id="ARBA00022692"/>
    </source>
</evidence>
<feature type="compositionally biased region" description="Polar residues" evidence="9">
    <location>
        <begin position="687"/>
        <end position="705"/>
    </location>
</feature>
<feature type="transmembrane region" description="Helical" evidence="10">
    <location>
        <begin position="222"/>
        <end position="241"/>
    </location>
</feature>
<keyword evidence="2 8" id="KW-0813">Transport</keyword>
<dbReference type="SUPFAM" id="SSF81324">
    <property type="entry name" value="Voltage-gated potassium channels"/>
    <property type="match status" value="2"/>
</dbReference>
<name>A0A8S1H7W6_9PELO</name>
<gene>
    <name evidence="12" type="ORF">CAUJ_LOCUS6577</name>
</gene>
<protein>
    <recommendedName>
        <fullName evidence="11">Potassium channel domain-containing protein</fullName>
    </recommendedName>
</protein>
<feature type="compositionally biased region" description="Acidic residues" evidence="9">
    <location>
        <begin position="710"/>
        <end position="724"/>
    </location>
</feature>
<dbReference type="InterPro" id="IPR013099">
    <property type="entry name" value="K_chnl_dom"/>
</dbReference>
<proteinExistence type="inferred from homology"/>
<comment type="subcellular location">
    <subcellularLocation>
        <location evidence="1">Membrane</location>
        <topology evidence="1">Multi-pass membrane protein</topology>
    </subcellularLocation>
</comment>
<feature type="transmembrane region" description="Helical" evidence="10">
    <location>
        <begin position="253"/>
        <end position="271"/>
    </location>
</feature>
<keyword evidence="13" id="KW-1185">Reference proteome</keyword>
<evidence type="ECO:0000256" key="4">
    <source>
        <dbReference type="ARBA" id="ARBA00022989"/>
    </source>
</evidence>
<evidence type="ECO:0000256" key="6">
    <source>
        <dbReference type="ARBA" id="ARBA00023136"/>
    </source>
</evidence>
<evidence type="ECO:0000256" key="9">
    <source>
        <dbReference type="SAM" id="MobiDB-lite"/>
    </source>
</evidence>
<feature type="region of interest" description="Disordered" evidence="9">
    <location>
        <begin position="613"/>
        <end position="724"/>
    </location>
</feature>
<dbReference type="Proteomes" id="UP000835052">
    <property type="component" value="Unassembled WGS sequence"/>
</dbReference>
<feature type="transmembrane region" description="Helical" evidence="10">
    <location>
        <begin position="361"/>
        <end position="378"/>
    </location>
</feature>
<evidence type="ECO:0000256" key="2">
    <source>
        <dbReference type="ARBA" id="ARBA00022448"/>
    </source>
</evidence>
<evidence type="ECO:0000256" key="7">
    <source>
        <dbReference type="ARBA" id="ARBA00023303"/>
    </source>
</evidence>
<dbReference type="AlphaFoldDB" id="A0A8S1H7W6"/>
<keyword evidence="7 8" id="KW-0407">Ion channel</keyword>
<dbReference type="PRINTS" id="PR01333">
    <property type="entry name" value="2POREKCHANEL"/>
</dbReference>
<evidence type="ECO:0000259" key="11">
    <source>
        <dbReference type="Pfam" id="PF07885"/>
    </source>
</evidence>
<dbReference type="InterPro" id="IPR003280">
    <property type="entry name" value="2pore_dom_K_chnl"/>
</dbReference>
<dbReference type="OrthoDB" id="297496at2759"/>
<dbReference type="GO" id="GO:0005886">
    <property type="term" value="C:plasma membrane"/>
    <property type="evidence" value="ECO:0007669"/>
    <property type="project" value="TreeGrafter"/>
</dbReference>
<reference evidence="12" key="1">
    <citation type="submission" date="2020-10" db="EMBL/GenBank/DDBJ databases">
        <authorList>
            <person name="Kikuchi T."/>
        </authorList>
    </citation>
    <scope>NUCLEOTIDE SEQUENCE</scope>
    <source>
        <strain evidence="12">NKZ352</strain>
    </source>
</reference>
<keyword evidence="6 10" id="KW-0472">Membrane</keyword>
<organism evidence="12 13">
    <name type="scientific">Caenorhabditis auriculariae</name>
    <dbReference type="NCBI Taxonomy" id="2777116"/>
    <lineage>
        <taxon>Eukaryota</taxon>
        <taxon>Metazoa</taxon>
        <taxon>Ecdysozoa</taxon>
        <taxon>Nematoda</taxon>
        <taxon>Chromadorea</taxon>
        <taxon>Rhabditida</taxon>
        <taxon>Rhabditina</taxon>
        <taxon>Rhabditomorpha</taxon>
        <taxon>Rhabditoidea</taxon>
        <taxon>Rhabditidae</taxon>
        <taxon>Peloderinae</taxon>
        <taxon>Caenorhabditis</taxon>
    </lineage>
</organism>
<evidence type="ECO:0000256" key="1">
    <source>
        <dbReference type="ARBA" id="ARBA00004141"/>
    </source>
</evidence>
<dbReference type="GO" id="GO:0022841">
    <property type="term" value="F:potassium ion leak channel activity"/>
    <property type="evidence" value="ECO:0007669"/>
    <property type="project" value="TreeGrafter"/>
</dbReference>
<evidence type="ECO:0000313" key="12">
    <source>
        <dbReference type="EMBL" id="CAD6190658.1"/>
    </source>
</evidence>
<keyword evidence="4 10" id="KW-1133">Transmembrane helix</keyword>
<feature type="compositionally biased region" description="Polar residues" evidence="9">
    <location>
        <begin position="543"/>
        <end position="554"/>
    </location>
</feature>
<evidence type="ECO:0000256" key="5">
    <source>
        <dbReference type="ARBA" id="ARBA00023065"/>
    </source>
</evidence>
<sequence>MQRRKPIRRQRTVLDDDQTKDAMKVLEKYVRKRYRHSTLLTSDFDEPTSPIGHTQSAYQFSRQYTNNDRLSTAFASTPVGPSSENFAPISPAFHEHSVKEEIKLKERETWASYFLRILRFFYSYLGMRYLLLVMLVIGYALLGGLIFMRLEEKPQLDEFEAKERLLIETSKDTAAMIARHIVTSGCSNNTNSSKCVQIISHILVTRSHELKLCGAEGWRWEFWNAVFYAGTVFTTIGYGNLTCKTDAGRIATILYGLVGIPLMLVVLKIIGEASIVKAHVVWSVVSTKVFNGYESFKKKYLTDNRLSSDLANANEAEAGKAENETTDDQFTSLPVIAALFILFGFMVACSVLVSLWENWDFLTAFYFFFVSLSTIGFGDVIPEHPRNACGLFALYFIGLALFSMVYAILQERVENKYMWALELIDQEYQQSQEKEEPEEEIIEVSDIDEAHEYPEKPKYSPTQKKALPPPVKWRNKVFKSMEHLNLQVPDRPTSERFISEAVLLPEEPQPPLVLGVYQNMSIKKKFQARSESVLSKGTMRSKYASSHNTSTEVLTPTEERLSSPFRAASAVEGSPQANRASIGVRNTGGSAPSLTGAGKPTSLLLSVITEASDEDVKHYKKNPRGSRLVRTQATDQTSLRTSNDSLDSSKNTEPPIEESPEDWRANLTLGSLPTKPQRLSPHDIRFSSVSEQQFLSPRTPGSSGRLSEVLTEEDEPEEEEWLKD</sequence>
<comment type="caution">
    <text evidence="12">The sequence shown here is derived from an EMBL/GenBank/DDBJ whole genome shotgun (WGS) entry which is preliminary data.</text>
</comment>
<dbReference type="Gene3D" id="1.10.287.70">
    <property type="match status" value="1"/>
</dbReference>
<dbReference type="PANTHER" id="PTHR11003:SF335">
    <property type="entry name" value="POTASSIUM CHANNEL DOMAIN-CONTAINING PROTEIN"/>
    <property type="match status" value="1"/>
</dbReference>
<feature type="transmembrane region" description="Helical" evidence="10">
    <location>
        <begin position="335"/>
        <end position="356"/>
    </location>
</feature>
<feature type="domain" description="Potassium channel" evidence="11">
    <location>
        <begin position="341"/>
        <end position="414"/>
    </location>
</feature>
<feature type="domain" description="Potassium channel" evidence="11">
    <location>
        <begin position="210"/>
        <end position="273"/>
    </location>
</feature>
<dbReference type="PANTHER" id="PTHR11003">
    <property type="entry name" value="POTASSIUM CHANNEL, SUBFAMILY K"/>
    <property type="match status" value="1"/>
</dbReference>
<dbReference type="GO" id="GO:0030322">
    <property type="term" value="P:stabilization of membrane potential"/>
    <property type="evidence" value="ECO:0007669"/>
    <property type="project" value="TreeGrafter"/>
</dbReference>